<sequence length="178" mass="20350">MVFSTTISQHENYCRNPDNHPLGPWCFYKDEDKIRRAPCFYTCVTDIRQLCLAKAFFPYYQTPYPFDSAPLSPVDPRVLRTIKDSRLKERNARLDLSDILDVPDVVGAVEHATPLYSIALTTRHLTQARLAGNAVVTRKKCHQTGIRTLIAGPWTPIRDDSLFLPEDGWLLCLDRNNS</sequence>
<protein>
    <submittedName>
        <fullName evidence="6">Kringle domain-containing protein</fullName>
    </submittedName>
</protein>
<dbReference type="Gene3D" id="2.40.20.10">
    <property type="entry name" value="Plasminogen Kringle 4"/>
    <property type="match status" value="1"/>
</dbReference>
<evidence type="ECO:0000259" key="4">
    <source>
        <dbReference type="PROSITE" id="PS50070"/>
    </source>
</evidence>
<dbReference type="STRING" id="6313.A0A158PA21"/>
<dbReference type="SUPFAM" id="SSF57440">
    <property type="entry name" value="Kringle-like"/>
    <property type="match status" value="1"/>
</dbReference>
<keyword evidence="2" id="KW-1015">Disulfide bond</keyword>
<dbReference type="AlphaFoldDB" id="A0A158PA21"/>
<accession>A0A158PA21</accession>
<feature type="domain" description="Kringle" evidence="4">
    <location>
        <begin position="11"/>
        <end position="50"/>
    </location>
</feature>
<dbReference type="InterPro" id="IPR000001">
    <property type="entry name" value="Kringle"/>
</dbReference>
<dbReference type="InterPro" id="IPR018056">
    <property type="entry name" value="Kringle_CS"/>
</dbReference>
<organism evidence="5 6">
    <name type="scientific">Angiostrongylus cantonensis</name>
    <name type="common">Rat lungworm</name>
    <dbReference type="NCBI Taxonomy" id="6313"/>
    <lineage>
        <taxon>Eukaryota</taxon>
        <taxon>Metazoa</taxon>
        <taxon>Ecdysozoa</taxon>
        <taxon>Nematoda</taxon>
        <taxon>Chromadorea</taxon>
        <taxon>Rhabditida</taxon>
        <taxon>Rhabditina</taxon>
        <taxon>Rhabditomorpha</taxon>
        <taxon>Strongyloidea</taxon>
        <taxon>Metastrongylidae</taxon>
        <taxon>Angiostrongylus</taxon>
    </lineage>
</organism>
<dbReference type="InterPro" id="IPR013806">
    <property type="entry name" value="Kringle-like"/>
</dbReference>
<dbReference type="InterPro" id="IPR038178">
    <property type="entry name" value="Kringle_sf"/>
</dbReference>
<keyword evidence="5" id="KW-1185">Reference proteome</keyword>
<comment type="caution">
    <text evidence="3">Lacks conserved residue(s) required for the propagation of feature annotation.</text>
</comment>
<evidence type="ECO:0000313" key="6">
    <source>
        <dbReference type="WBParaSite" id="ACAC_0000890201-mRNA-1"/>
    </source>
</evidence>
<name>A0A158PA21_ANGCA</name>
<evidence type="ECO:0000313" key="5">
    <source>
        <dbReference type="Proteomes" id="UP000035642"/>
    </source>
</evidence>
<dbReference type="PROSITE" id="PS50070">
    <property type="entry name" value="KRINGLE_2"/>
    <property type="match status" value="1"/>
</dbReference>
<dbReference type="WBParaSite" id="ACAC_0000890201-mRNA-1">
    <property type="protein sequence ID" value="ACAC_0000890201-mRNA-1"/>
    <property type="gene ID" value="ACAC_0000890201"/>
</dbReference>
<evidence type="ECO:0000256" key="2">
    <source>
        <dbReference type="ARBA" id="ARBA00023157"/>
    </source>
</evidence>
<reference evidence="5" key="1">
    <citation type="submission" date="2012-09" db="EMBL/GenBank/DDBJ databases">
        <authorList>
            <person name="Martin A.A."/>
        </authorList>
    </citation>
    <scope>NUCLEOTIDE SEQUENCE</scope>
</reference>
<dbReference type="Proteomes" id="UP000035642">
    <property type="component" value="Unassembled WGS sequence"/>
</dbReference>
<evidence type="ECO:0000256" key="1">
    <source>
        <dbReference type="ARBA" id="ARBA00022572"/>
    </source>
</evidence>
<evidence type="ECO:0000256" key="3">
    <source>
        <dbReference type="PROSITE-ProRule" id="PRU00121"/>
    </source>
</evidence>
<keyword evidence="1 3" id="KW-0420">Kringle</keyword>
<proteinExistence type="predicted"/>
<dbReference type="PROSITE" id="PS00021">
    <property type="entry name" value="KRINGLE_1"/>
    <property type="match status" value="1"/>
</dbReference>
<reference evidence="6" key="2">
    <citation type="submission" date="2016-04" db="UniProtKB">
        <authorList>
            <consortium name="WormBaseParasite"/>
        </authorList>
    </citation>
    <scope>IDENTIFICATION</scope>
</reference>